<keyword evidence="2" id="KW-1185">Reference proteome</keyword>
<dbReference type="EMBL" id="BMAT01011059">
    <property type="protein sequence ID" value="GFR65809.1"/>
    <property type="molecule type" value="Genomic_DNA"/>
</dbReference>
<organism evidence="1 2">
    <name type="scientific">Elysia marginata</name>
    <dbReference type="NCBI Taxonomy" id="1093978"/>
    <lineage>
        <taxon>Eukaryota</taxon>
        <taxon>Metazoa</taxon>
        <taxon>Spiralia</taxon>
        <taxon>Lophotrochozoa</taxon>
        <taxon>Mollusca</taxon>
        <taxon>Gastropoda</taxon>
        <taxon>Heterobranchia</taxon>
        <taxon>Euthyneura</taxon>
        <taxon>Panpulmonata</taxon>
        <taxon>Sacoglossa</taxon>
        <taxon>Placobranchoidea</taxon>
        <taxon>Plakobranchidae</taxon>
        <taxon>Elysia</taxon>
    </lineage>
</organism>
<dbReference type="Proteomes" id="UP000762676">
    <property type="component" value="Unassembled WGS sequence"/>
</dbReference>
<reference evidence="1 2" key="1">
    <citation type="journal article" date="2021" name="Elife">
        <title>Chloroplast acquisition without the gene transfer in kleptoplastic sea slugs, Plakobranchus ocellatus.</title>
        <authorList>
            <person name="Maeda T."/>
            <person name="Takahashi S."/>
            <person name="Yoshida T."/>
            <person name="Shimamura S."/>
            <person name="Takaki Y."/>
            <person name="Nagai Y."/>
            <person name="Toyoda A."/>
            <person name="Suzuki Y."/>
            <person name="Arimoto A."/>
            <person name="Ishii H."/>
            <person name="Satoh N."/>
            <person name="Nishiyama T."/>
            <person name="Hasebe M."/>
            <person name="Maruyama T."/>
            <person name="Minagawa J."/>
            <person name="Obokata J."/>
            <person name="Shigenobu S."/>
        </authorList>
    </citation>
    <scope>NUCLEOTIDE SEQUENCE [LARGE SCALE GENOMIC DNA]</scope>
</reference>
<evidence type="ECO:0000313" key="1">
    <source>
        <dbReference type="EMBL" id="GFR65809.1"/>
    </source>
</evidence>
<dbReference type="AlphaFoldDB" id="A0AAV4EYM6"/>
<accession>A0AAV4EYM6</accession>
<comment type="caution">
    <text evidence="1">The sequence shown here is derived from an EMBL/GenBank/DDBJ whole genome shotgun (WGS) entry which is preliminary data.</text>
</comment>
<protein>
    <submittedName>
        <fullName evidence="1">Uncharacterized protein</fullName>
    </submittedName>
</protein>
<gene>
    <name evidence="1" type="ORF">ElyMa_005540800</name>
</gene>
<evidence type="ECO:0000313" key="2">
    <source>
        <dbReference type="Proteomes" id="UP000762676"/>
    </source>
</evidence>
<name>A0AAV4EYM6_9GAST</name>
<proteinExistence type="predicted"/>
<sequence length="112" mass="12445">MVNKTGRKLESENHSGVGPYAYQALAVGHTQSASTPRRQFLDLVEAAALGFGVQSLQQLLPVYFRDILAKDLTLVSGFFKGLFAFIITTPRIAEVNRVDRDNNVMKIFEESL</sequence>